<dbReference type="SUPFAM" id="SSF88659">
    <property type="entry name" value="Sigma3 and sigma4 domains of RNA polymerase sigma factors"/>
    <property type="match status" value="1"/>
</dbReference>
<dbReference type="OrthoDB" id="9150024at2"/>
<dbReference type="RefSeq" id="WP_020895537.1">
    <property type="nucleotide sequence ID" value="NZ_ATMR01000164.1"/>
</dbReference>
<keyword evidence="2" id="KW-0805">Transcription regulation</keyword>
<dbReference type="PANTHER" id="PTHR43133">
    <property type="entry name" value="RNA POLYMERASE ECF-TYPE SIGMA FACTO"/>
    <property type="match status" value="1"/>
</dbReference>
<evidence type="ECO:0000256" key="4">
    <source>
        <dbReference type="ARBA" id="ARBA00023163"/>
    </source>
</evidence>
<keyword evidence="3" id="KW-0731">Sigma factor</keyword>
<keyword evidence="4" id="KW-0804">Transcription</keyword>
<dbReference type="InterPro" id="IPR014284">
    <property type="entry name" value="RNA_pol_sigma-70_dom"/>
</dbReference>
<dbReference type="PANTHER" id="PTHR43133:SF46">
    <property type="entry name" value="RNA POLYMERASE SIGMA-70 FACTOR ECF SUBFAMILY"/>
    <property type="match status" value="1"/>
</dbReference>
<dbReference type="eggNOG" id="COG1595">
    <property type="taxonomic scope" value="Bacteria"/>
</dbReference>
<dbReference type="InterPro" id="IPR013249">
    <property type="entry name" value="RNA_pol_sigma70_r4_t2"/>
</dbReference>
<evidence type="ECO:0000256" key="1">
    <source>
        <dbReference type="ARBA" id="ARBA00010641"/>
    </source>
</evidence>
<evidence type="ECO:0000313" key="7">
    <source>
        <dbReference type="Proteomes" id="UP000014962"/>
    </source>
</evidence>
<reference evidence="6 7" key="1">
    <citation type="journal article" date="2013" name="Genome Announc.">
        <title>Draft Genome Sequence of Winogradskyella psychrotolerans RS-3T, Isolated from the Marine Transect of Kongsfjorden, Ny-Alesund, Svalbard, Arctic Ocean.</title>
        <authorList>
            <person name="Kumar Pinnaka A."/>
            <person name="Ara S."/>
            <person name="Singh A."/>
            <person name="Shivaji S."/>
        </authorList>
    </citation>
    <scope>NUCLEOTIDE SEQUENCE [LARGE SCALE GENOMIC DNA]</scope>
    <source>
        <strain evidence="6 7">RS-3</strain>
    </source>
</reference>
<dbReference type="AlphaFoldDB" id="S7VPE2"/>
<accession>S7VPE2</accession>
<dbReference type="GO" id="GO:0006352">
    <property type="term" value="P:DNA-templated transcription initiation"/>
    <property type="evidence" value="ECO:0007669"/>
    <property type="project" value="InterPro"/>
</dbReference>
<dbReference type="GO" id="GO:0003677">
    <property type="term" value="F:DNA binding"/>
    <property type="evidence" value="ECO:0007669"/>
    <property type="project" value="InterPro"/>
</dbReference>
<dbReference type="Proteomes" id="UP000014962">
    <property type="component" value="Unassembled WGS sequence"/>
</dbReference>
<dbReference type="InterPro" id="IPR036388">
    <property type="entry name" value="WH-like_DNA-bd_sf"/>
</dbReference>
<dbReference type="Gene3D" id="1.10.10.10">
    <property type="entry name" value="Winged helix-like DNA-binding domain superfamily/Winged helix DNA-binding domain"/>
    <property type="match status" value="1"/>
</dbReference>
<evidence type="ECO:0000313" key="6">
    <source>
        <dbReference type="EMBL" id="EPR71202.1"/>
    </source>
</evidence>
<dbReference type="EMBL" id="ATMR01000164">
    <property type="protein sequence ID" value="EPR71202.1"/>
    <property type="molecule type" value="Genomic_DNA"/>
</dbReference>
<name>S7VPE2_9FLAO</name>
<protein>
    <submittedName>
        <fullName evidence="6">ECF-type sigma factor</fullName>
    </submittedName>
</protein>
<comment type="caution">
    <text evidence="6">The sequence shown here is derived from an EMBL/GenBank/DDBJ whole genome shotgun (WGS) entry which is preliminary data.</text>
</comment>
<evidence type="ECO:0000256" key="3">
    <source>
        <dbReference type="ARBA" id="ARBA00023082"/>
    </source>
</evidence>
<dbReference type="NCBIfam" id="TIGR02937">
    <property type="entry name" value="sigma70-ECF"/>
    <property type="match status" value="1"/>
</dbReference>
<dbReference type="InterPro" id="IPR013324">
    <property type="entry name" value="RNA_pol_sigma_r3/r4-like"/>
</dbReference>
<dbReference type="Gene3D" id="1.10.1740.10">
    <property type="match status" value="1"/>
</dbReference>
<proteinExistence type="inferred from homology"/>
<sequence>MKSKTNTDLVLWAKLKDGNIEALGKLYDVHIEELFSYGMQFCVDKTTVMDHIHDVFLNLYKYRKSLANTDQVKYYLFRSLKNQILNTAKKTRSTQTYVLNEDVQTNTYSNSIEHDIITTEFNTERTYVLTMAINSLSKKQRRGLFLRFTEEREYEEIAEIMNVSIQTSRTIIYRAIKALRKSMVAVFFMLLSIFY</sequence>
<dbReference type="GO" id="GO:0016987">
    <property type="term" value="F:sigma factor activity"/>
    <property type="evidence" value="ECO:0007669"/>
    <property type="project" value="UniProtKB-KW"/>
</dbReference>
<dbReference type="STRING" id="641526.ADIWIN_3247"/>
<evidence type="ECO:0000259" key="5">
    <source>
        <dbReference type="Pfam" id="PF08281"/>
    </source>
</evidence>
<gene>
    <name evidence="6" type="ORF">ADIWIN_3247</name>
</gene>
<organism evidence="6 7">
    <name type="scientific">Winogradskyella psychrotolerans RS-3</name>
    <dbReference type="NCBI Taxonomy" id="641526"/>
    <lineage>
        <taxon>Bacteria</taxon>
        <taxon>Pseudomonadati</taxon>
        <taxon>Bacteroidota</taxon>
        <taxon>Flavobacteriia</taxon>
        <taxon>Flavobacteriales</taxon>
        <taxon>Flavobacteriaceae</taxon>
        <taxon>Winogradskyella</taxon>
    </lineage>
</organism>
<feature type="domain" description="RNA polymerase sigma factor 70 region 4 type 2" evidence="5">
    <location>
        <begin position="129"/>
        <end position="179"/>
    </location>
</feature>
<dbReference type="Pfam" id="PF08281">
    <property type="entry name" value="Sigma70_r4_2"/>
    <property type="match status" value="1"/>
</dbReference>
<keyword evidence="7" id="KW-1185">Reference proteome</keyword>
<evidence type="ECO:0000256" key="2">
    <source>
        <dbReference type="ARBA" id="ARBA00023015"/>
    </source>
</evidence>
<dbReference type="InterPro" id="IPR013325">
    <property type="entry name" value="RNA_pol_sigma_r2"/>
</dbReference>
<dbReference type="InterPro" id="IPR039425">
    <property type="entry name" value="RNA_pol_sigma-70-like"/>
</dbReference>
<dbReference type="SUPFAM" id="SSF88946">
    <property type="entry name" value="Sigma2 domain of RNA polymerase sigma factors"/>
    <property type="match status" value="1"/>
</dbReference>
<comment type="similarity">
    <text evidence="1">Belongs to the sigma-70 factor family. ECF subfamily.</text>
</comment>